<accession>A0A4C2A294</accession>
<protein>
    <submittedName>
        <fullName evidence="2">Uncharacterized protein</fullName>
    </submittedName>
</protein>
<proteinExistence type="predicted"/>
<evidence type="ECO:0000313" key="3">
    <source>
        <dbReference type="Proteomes" id="UP000299102"/>
    </source>
</evidence>
<gene>
    <name evidence="2" type="ORF">EVAR_69355_1</name>
</gene>
<reference evidence="2 3" key="1">
    <citation type="journal article" date="2019" name="Commun. Biol.">
        <title>The bagworm genome reveals a unique fibroin gene that provides high tensile strength.</title>
        <authorList>
            <person name="Kono N."/>
            <person name="Nakamura H."/>
            <person name="Ohtoshi R."/>
            <person name="Tomita M."/>
            <person name="Numata K."/>
            <person name="Arakawa K."/>
        </authorList>
    </citation>
    <scope>NUCLEOTIDE SEQUENCE [LARGE SCALE GENOMIC DNA]</scope>
</reference>
<evidence type="ECO:0000313" key="2">
    <source>
        <dbReference type="EMBL" id="GBP93333.1"/>
    </source>
</evidence>
<feature type="compositionally biased region" description="Basic residues" evidence="1">
    <location>
        <begin position="17"/>
        <end position="26"/>
    </location>
</feature>
<sequence>MKIYSDGRNRLTDKRARCGRSPRRPRGAADRGVSIGSVSVRDETHGSGRRRRRDRGPRPLPSAIRRRAAGAKARHLRDIRTRLP</sequence>
<organism evidence="2 3">
    <name type="scientific">Eumeta variegata</name>
    <name type="common">Bagworm moth</name>
    <name type="synonym">Eumeta japonica</name>
    <dbReference type="NCBI Taxonomy" id="151549"/>
    <lineage>
        <taxon>Eukaryota</taxon>
        <taxon>Metazoa</taxon>
        <taxon>Ecdysozoa</taxon>
        <taxon>Arthropoda</taxon>
        <taxon>Hexapoda</taxon>
        <taxon>Insecta</taxon>
        <taxon>Pterygota</taxon>
        <taxon>Neoptera</taxon>
        <taxon>Endopterygota</taxon>
        <taxon>Lepidoptera</taxon>
        <taxon>Glossata</taxon>
        <taxon>Ditrysia</taxon>
        <taxon>Tineoidea</taxon>
        <taxon>Psychidae</taxon>
        <taxon>Oiketicinae</taxon>
        <taxon>Eumeta</taxon>
    </lineage>
</organism>
<feature type="compositionally biased region" description="Basic and acidic residues" evidence="1">
    <location>
        <begin position="1"/>
        <end position="16"/>
    </location>
</feature>
<feature type="region of interest" description="Disordered" evidence="1">
    <location>
        <begin position="1"/>
        <end position="84"/>
    </location>
</feature>
<dbReference type="Proteomes" id="UP000299102">
    <property type="component" value="Unassembled WGS sequence"/>
</dbReference>
<comment type="caution">
    <text evidence="2">The sequence shown here is derived from an EMBL/GenBank/DDBJ whole genome shotgun (WGS) entry which is preliminary data.</text>
</comment>
<dbReference type="EMBL" id="BGZK01002364">
    <property type="protein sequence ID" value="GBP93333.1"/>
    <property type="molecule type" value="Genomic_DNA"/>
</dbReference>
<feature type="compositionally biased region" description="Basic residues" evidence="1">
    <location>
        <begin position="64"/>
        <end position="75"/>
    </location>
</feature>
<name>A0A4C2A294_EUMVA</name>
<evidence type="ECO:0000256" key="1">
    <source>
        <dbReference type="SAM" id="MobiDB-lite"/>
    </source>
</evidence>
<dbReference type="AlphaFoldDB" id="A0A4C2A294"/>
<keyword evidence="3" id="KW-1185">Reference proteome</keyword>